<keyword evidence="1" id="KW-0812">Transmembrane</keyword>
<sequence>MNHFNWCAPRDNNIIMKVLICAVILLLVFASVIDAKKKRGKNPVCKKADITKLEGTLNSDFTELENTLVSDIVALKVFFFREIIKLEVKLLAKFEELKEHQCCTKGRDGNDEMATTPPAE</sequence>
<name>A0A8S4P3P5_OWEFU</name>
<reference evidence="2" key="1">
    <citation type="submission" date="2022-03" db="EMBL/GenBank/DDBJ databases">
        <authorList>
            <person name="Martin C."/>
        </authorList>
    </citation>
    <scope>NUCLEOTIDE SEQUENCE</scope>
</reference>
<evidence type="ECO:0000313" key="3">
    <source>
        <dbReference type="Proteomes" id="UP000749559"/>
    </source>
</evidence>
<dbReference type="Proteomes" id="UP000749559">
    <property type="component" value="Unassembled WGS sequence"/>
</dbReference>
<evidence type="ECO:0000313" key="2">
    <source>
        <dbReference type="EMBL" id="CAH1786126.1"/>
    </source>
</evidence>
<dbReference type="AlphaFoldDB" id="A0A8S4P3P5"/>
<feature type="transmembrane region" description="Helical" evidence="1">
    <location>
        <begin position="14"/>
        <end position="33"/>
    </location>
</feature>
<proteinExistence type="predicted"/>
<evidence type="ECO:0000256" key="1">
    <source>
        <dbReference type="SAM" id="Phobius"/>
    </source>
</evidence>
<dbReference type="EMBL" id="CAIIXF020000006">
    <property type="protein sequence ID" value="CAH1786126.1"/>
    <property type="molecule type" value="Genomic_DNA"/>
</dbReference>
<gene>
    <name evidence="2" type="ORF">OFUS_LOCUS12082</name>
</gene>
<protein>
    <submittedName>
        <fullName evidence="2">Uncharacterized protein</fullName>
    </submittedName>
</protein>
<comment type="caution">
    <text evidence="2">The sequence shown here is derived from an EMBL/GenBank/DDBJ whole genome shotgun (WGS) entry which is preliminary data.</text>
</comment>
<keyword evidence="1" id="KW-0472">Membrane</keyword>
<keyword evidence="3" id="KW-1185">Reference proteome</keyword>
<accession>A0A8S4P3P5</accession>
<keyword evidence="1" id="KW-1133">Transmembrane helix</keyword>
<organism evidence="2 3">
    <name type="scientific">Owenia fusiformis</name>
    <name type="common">Polychaete worm</name>
    <dbReference type="NCBI Taxonomy" id="6347"/>
    <lineage>
        <taxon>Eukaryota</taxon>
        <taxon>Metazoa</taxon>
        <taxon>Spiralia</taxon>
        <taxon>Lophotrochozoa</taxon>
        <taxon>Annelida</taxon>
        <taxon>Polychaeta</taxon>
        <taxon>Sedentaria</taxon>
        <taxon>Canalipalpata</taxon>
        <taxon>Sabellida</taxon>
        <taxon>Oweniida</taxon>
        <taxon>Oweniidae</taxon>
        <taxon>Owenia</taxon>
    </lineage>
</organism>